<dbReference type="GO" id="GO:0016757">
    <property type="term" value="F:glycosyltransferase activity"/>
    <property type="evidence" value="ECO:0007669"/>
    <property type="project" value="UniProtKB-KW"/>
</dbReference>
<dbReference type="PANTHER" id="PTHR22916:SF3">
    <property type="entry name" value="UDP-GLCNAC:BETAGAL BETA-1,3-N-ACETYLGLUCOSAMINYLTRANSFERASE-LIKE PROTEIN 1"/>
    <property type="match status" value="1"/>
</dbReference>
<dbReference type="EC" id="2.4.-.-" evidence="3"/>
<dbReference type="EMBL" id="JBBUKT010000002">
    <property type="protein sequence ID" value="MEK7950062.1"/>
    <property type="molecule type" value="Genomic_DNA"/>
</dbReference>
<proteinExistence type="predicted"/>
<dbReference type="PANTHER" id="PTHR22916">
    <property type="entry name" value="GLYCOSYLTRANSFERASE"/>
    <property type="match status" value="1"/>
</dbReference>
<dbReference type="RefSeq" id="WP_341403476.1">
    <property type="nucleotide sequence ID" value="NZ_JBBUKT010000002.1"/>
</dbReference>
<keyword evidence="4" id="KW-1185">Reference proteome</keyword>
<name>A0ABU9ATE2_9BACT</name>
<evidence type="ECO:0000313" key="4">
    <source>
        <dbReference type="Proteomes" id="UP001371305"/>
    </source>
</evidence>
<keyword evidence="3" id="KW-0328">Glycosyltransferase</keyword>
<dbReference type="InterPro" id="IPR001173">
    <property type="entry name" value="Glyco_trans_2-like"/>
</dbReference>
<evidence type="ECO:0000259" key="2">
    <source>
        <dbReference type="Pfam" id="PF00535"/>
    </source>
</evidence>
<dbReference type="SUPFAM" id="SSF53448">
    <property type="entry name" value="Nucleotide-diphospho-sugar transferases"/>
    <property type="match status" value="1"/>
</dbReference>
<evidence type="ECO:0000313" key="3">
    <source>
        <dbReference type="EMBL" id="MEK7950062.1"/>
    </source>
</evidence>
<gene>
    <name evidence="3" type="ORF">WKV53_06130</name>
</gene>
<dbReference type="Proteomes" id="UP001371305">
    <property type="component" value="Unassembled WGS sequence"/>
</dbReference>
<accession>A0ABU9ATE2</accession>
<keyword evidence="3" id="KW-0808">Transferase</keyword>
<organism evidence="3 4">
    <name type="scientific">Luteolibacter soli</name>
    <dbReference type="NCBI Taxonomy" id="3135280"/>
    <lineage>
        <taxon>Bacteria</taxon>
        <taxon>Pseudomonadati</taxon>
        <taxon>Verrucomicrobiota</taxon>
        <taxon>Verrucomicrobiia</taxon>
        <taxon>Verrucomicrobiales</taxon>
        <taxon>Verrucomicrobiaceae</taxon>
        <taxon>Luteolibacter</taxon>
    </lineage>
</organism>
<dbReference type="InterPro" id="IPR029044">
    <property type="entry name" value="Nucleotide-diphossugar_trans"/>
</dbReference>
<comment type="caution">
    <text evidence="3">The sequence shown here is derived from an EMBL/GenBank/DDBJ whole genome shotgun (WGS) entry which is preliminary data.</text>
</comment>
<dbReference type="Pfam" id="PF00535">
    <property type="entry name" value="Glycos_transf_2"/>
    <property type="match status" value="1"/>
</dbReference>
<feature type="region of interest" description="Disordered" evidence="1">
    <location>
        <begin position="314"/>
        <end position="338"/>
    </location>
</feature>
<evidence type="ECO:0000256" key="1">
    <source>
        <dbReference type="SAM" id="MobiDB-lite"/>
    </source>
</evidence>
<dbReference type="CDD" id="cd00761">
    <property type="entry name" value="Glyco_tranf_GTA_type"/>
    <property type="match status" value="1"/>
</dbReference>
<protein>
    <submittedName>
        <fullName evidence="3">Glycosyltransferase family 2 protein</fullName>
        <ecNumber evidence="3">2.4.-.-</ecNumber>
    </submittedName>
</protein>
<sequence length="357" mass="39607">MSPTPMHPGEIVVSIVVPAYNAETWLPLTLESACNQTLREVEILVVDDESSDRTAEIARGFAARDPRVRLISRKNGGVGAARNSAIAEARGKYIAPLDADDLWHPEKLADQVACMEAGGEQMGMCYCWSEKIDARGQQITTGFPFEIQGSVLRPMVLRNFVGCGSVPLFRSTALHQIGNYLERSEQGGVQGCEDWDLSLRVAEHYQVGLVRRCLVGYRQIADCMSLNAEGMSRSYEVIMTRAKARNTGLAPEVYRWSAGNFYSYLVAKCYLWGDYTACLHSMARAVLADLMLFGNRRFYLMALKSLVRIATGTRDRPPGFADPDDTPGKPQRSSWAESVQLRRWHEAIATTGSLPKS</sequence>
<dbReference type="Gene3D" id="3.90.550.10">
    <property type="entry name" value="Spore Coat Polysaccharide Biosynthesis Protein SpsA, Chain A"/>
    <property type="match status" value="1"/>
</dbReference>
<feature type="domain" description="Glycosyltransferase 2-like" evidence="2">
    <location>
        <begin position="14"/>
        <end position="131"/>
    </location>
</feature>
<reference evidence="3 4" key="1">
    <citation type="submission" date="2024-04" db="EMBL/GenBank/DDBJ databases">
        <title>Luteolibacter sp. isolated from soil.</title>
        <authorList>
            <person name="An J."/>
        </authorList>
    </citation>
    <scope>NUCLEOTIDE SEQUENCE [LARGE SCALE GENOMIC DNA]</scope>
    <source>
        <strain evidence="3 4">Y139</strain>
    </source>
</reference>